<comment type="caution">
    <text evidence="2">The sequence shown here is derived from an EMBL/GenBank/DDBJ whole genome shotgun (WGS) entry which is preliminary data.</text>
</comment>
<evidence type="ECO:0000259" key="1">
    <source>
        <dbReference type="Pfam" id="PF08241"/>
    </source>
</evidence>
<feature type="domain" description="Methyltransferase type 11" evidence="1">
    <location>
        <begin position="52"/>
        <end position="150"/>
    </location>
</feature>
<dbReference type="InterPro" id="IPR029063">
    <property type="entry name" value="SAM-dependent_MTases_sf"/>
</dbReference>
<dbReference type="Gene3D" id="3.40.50.150">
    <property type="entry name" value="Vaccinia Virus protein VP39"/>
    <property type="match status" value="1"/>
</dbReference>
<organism evidence="2 3">
    <name type="scientific">Amycolatopsis decaplanina DSM 44594</name>
    <dbReference type="NCBI Taxonomy" id="1284240"/>
    <lineage>
        <taxon>Bacteria</taxon>
        <taxon>Bacillati</taxon>
        <taxon>Actinomycetota</taxon>
        <taxon>Actinomycetes</taxon>
        <taxon>Pseudonocardiales</taxon>
        <taxon>Pseudonocardiaceae</taxon>
        <taxon>Amycolatopsis</taxon>
    </lineage>
</organism>
<dbReference type="PANTHER" id="PTHR43591:SF24">
    <property type="entry name" value="2-METHOXY-6-POLYPRENYL-1,4-BENZOQUINOL METHYLASE, MITOCHONDRIAL"/>
    <property type="match status" value="1"/>
</dbReference>
<dbReference type="GO" id="GO:0032259">
    <property type="term" value="P:methylation"/>
    <property type="evidence" value="ECO:0007669"/>
    <property type="project" value="UniProtKB-KW"/>
</dbReference>
<protein>
    <submittedName>
        <fullName evidence="2">Methyltransferase</fullName>
    </submittedName>
</protein>
<dbReference type="SUPFAM" id="SSF53335">
    <property type="entry name" value="S-adenosyl-L-methionine-dependent methyltransferases"/>
    <property type="match status" value="1"/>
</dbReference>
<dbReference type="GO" id="GO:0008757">
    <property type="term" value="F:S-adenosylmethionine-dependent methyltransferase activity"/>
    <property type="evidence" value="ECO:0007669"/>
    <property type="project" value="InterPro"/>
</dbReference>
<keyword evidence="3" id="KW-1185">Reference proteome</keyword>
<dbReference type="EMBL" id="AOHO01000085">
    <property type="protein sequence ID" value="EME50456.1"/>
    <property type="molecule type" value="Genomic_DNA"/>
</dbReference>
<dbReference type="OrthoDB" id="9777638at2"/>
<dbReference type="InterPro" id="IPR013216">
    <property type="entry name" value="Methyltransf_11"/>
</dbReference>
<dbReference type="PATRIC" id="fig|1284240.4.peg.7826"/>
<dbReference type="PANTHER" id="PTHR43591">
    <property type="entry name" value="METHYLTRANSFERASE"/>
    <property type="match status" value="1"/>
</dbReference>
<dbReference type="RefSeq" id="WP_007035446.1">
    <property type="nucleotide sequence ID" value="NZ_AOHO01000085.1"/>
</dbReference>
<proteinExistence type="predicted"/>
<dbReference type="CDD" id="cd02440">
    <property type="entry name" value="AdoMet_MTases"/>
    <property type="match status" value="1"/>
</dbReference>
<gene>
    <name evidence="2" type="ORF">H074_38383</name>
</gene>
<evidence type="ECO:0000313" key="2">
    <source>
        <dbReference type="EMBL" id="EME50456.1"/>
    </source>
</evidence>
<dbReference type="Pfam" id="PF08241">
    <property type="entry name" value="Methyltransf_11"/>
    <property type="match status" value="1"/>
</dbReference>
<dbReference type="AlphaFoldDB" id="M2WNZ5"/>
<keyword evidence="2" id="KW-0489">Methyltransferase</keyword>
<keyword evidence="2" id="KW-0808">Transferase</keyword>
<dbReference type="Proteomes" id="UP000054226">
    <property type="component" value="Unassembled WGS sequence"/>
</dbReference>
<sequence length="281" mass="29448">MPGIVNTAQAEAWNGYEGRHWAEHDERYDAVNSGFNEFLFDAAGIGERDRVLDIGCGNGQVTRLAAVRAPLGGATGIDLSAPMLATARARAEAERVANVVFERGDVQVFPFGEGVFDVALSRFAVMFFADPVAAFANVRRALRPGGRLAFLCMTELAGTDLGTVFGALAPFLPTPTGADGTGPTSFADPVRVRSVLTDAGFLDVTCDRVEADQVWGSDVPDAADFIAGWGPVKYHLDQAGTEAANGAREALSAALRPFGGAGGVRLRGAAWLVTASARAES</sequence>
<evidence type="ECO:0000313" key="3">
    <source>
        <dbReference type="Proteomes" id="UP000054226"/>
    </source>
</evidence>
<accession>M2WNZ5</accession>
<reference evidence="2 3" key="1">
    <citation type="journal article" date="2013" name="Genome Announc.">
        <title>Draft Genome Sequence of Amycolatopsis decaplanina Strain DSM 44594T.</title>
        <authorList>
            <person name="Kaur N."/>
            <person name="Kumar S."/>
            <person name="Bala M."/>
            <person name="Raghava G.P."/>
            <person name="Mayilraj S."/>
        </authorList>
    </citation>
    <scope>NUCLEOTIDE SEQUENCE [LARGE SCALE GENOMIC DNA]</scope>
    <source>
        <strain evidence="2 3">DSM 44594</strain>
    </source>
</reference>
<name>M2WNZ5_9PSEU</name>